<dbReference type="Proteomes" id="UP000515960">
    <property type="component" value="Chromosome"/>
</dbReference>
<dbReference type="KEGG" id="ohi:H8790_07370"/>
<protein>
    <submittedName>
        <fullName evidence="2">Uncharacterized protein</fullName>
    </submittedName>
</protein>
<accession>A0A7G9B192</accession>
<feature type="region of interest" description="Disordered" evidence="1">
    <location>
        <begin position="1"/>
        <end position="20"/>
    </location>
</feature>
<organism evidence="2 3">
    <name type="scientific">Oscillibacter hominis</name>
    <dbReference type="NCBI Taxonomy" id="2763056"/>
    <lineage>
        <taxon>Bacteria</taxon>
        <taxon>Bacillati</taxon>
        <taxon>Bacillota</taxon>
        <taxon>Clostridia</taxon>
        <taxon>Eubacteriales</taxon>
        <taxon>Oscillospiraceae</taxon>
        <taxon>Oscillibacter</taxon>
    </lineage>
</organism>
<dbReference type="AlphaFoldDB" id="A0A7G9B192"/>
<proteinExistence type="predicted"/>
<dbReference type="EMBL" id="CP060490">
    <property type="protein sequence ID" value="QNL43323.1"/>
    <property type="molecule type" value="Genomic_DNA"/>
</dbReference>
<dbReference type="RefSeq" id="WP_187331914.1">
    <property type="nucleotide sequence ID" value="NZ_CP060490.1"/>
</dbReference>
<keyword evidence="3" id="KW-1185">Reference proteome</keyword>
<reference evidence="2 3" key="1">
    <citation type="submission" date="2020-08" db="EMBL/GenBank/DDBJ databases">
        <authorList>
            <person name="Liu C."/>
            <person name="Sun Q."/>
        </authorList>
    </citation>
    <scope>NUCLEOTIDE SEQUENCE [LARGE SCALE GENOMIC DNA]</scope>
    <source>
        <strain evidence="2 3">NSJ-62</strain>
    </source>
</reference>
<sequence>MNHSVLQNRDKPDQHPIGAISGLEAELAGKSVEPMTNADIEMILGGFFNG</sequence>
<name>A0A7G9B192_9FIRM</name>
<evidence type="ECO:0000313" key="2">
    <source>
        <dbReference type="EMBL" id="QNL43323.1"/>
    </source>
</evidence>
<evidence type="ECO:0000256" key="1">
    <source>
        <dbReference type="SAM" id="MobiDB-lite"/>
    </source>
</evidence>
<evidence type="ECO:0000313" key="3">
    <source>
        <dbReference type="Proteomes" id="UP000515960"/>
    </source>
</evidence>
<gene>
    <name evidence="2" type="ORF">H8790_07370</name>
</gene>